<evidence type="ECO:0000313" key="1">
    <source>
        <dbReference type="EMBL" id="KAK5706118.1"/>
    </source>
</evidence>
<dbReference type="EMBL" id="JAVRQU010000002">
    <property type="protein sequence ID" value="KAK5706118.1"/>
    <property type="molecule type" value="Genomic_DNA"/>
</dbReference>
<organism evidence="1 2">
    <name type="scientific">Elasticomyces elasticus</name>
    <dbReference type="NCBI Taxonomy" id="574655"/>
    <lineage>
        <taxon>Eukaryota</taxon>
        <taxon>Fungi</taxon>
        <taxon>Dikarya</taxon>
        <taxon>Ascomycota</taxon>
        <taxon>Pezizomycotina</taxon>
        <taxon>Dothideomycetes</taxon>
        <taxon>Dothideomycetidae</taxon>
        <taxon>Mycosphaerellales</taxon>
        <taxon>Teratosphaeriaceae</taxon>
        <taxon>Elasticomyces</taxon>
    </lineage>
</organism>
<dbReference type="InterPro" id="IPR036412">
    <property type="entry name" value="HAD-like_sf"/>
</dbReference>
<dbReference type="NCBIfam" id="TIGR01685">
    <property type="entry name" value="MDP-1"/>
    <property type="match status" value="1"/>
</dbReference>
<proteinExistence type="predicted"/>
<protein>
    <recommendedName>
        <fullName evidence="3">Magnesium-dependent phosphatase-1</fullName>
    </recommendedName>
</protein>
<reference evidence="1" key="1">
    <citation type="submission" date="2023-08" db="EMBL/GenBank/DDBJ databases">
        <title>Black Yeasts Isolated from many extreme environments.</title>
        <authorList>
            <person name="Coleine C."/>
            <person name="Stajich J.E."/>
            <person name="Selbmann L."/>
        </authorList>
    </citation>
    <scope>NUCLEOTIDE SEQUENCE</scope>
    <source>
        <strain evidence="1">CCFEE 5810</strain>
    </source>
</reference>
<dbReference type="FunFam" id="3.40.50.1000:FF:000155">
    <property type="entry name" value="Putative magnesium dependent phosphatase"/>
    <property type="match status" value="1"/>
</dbReference>
<dbReference type="PANTHER" id="PTHR17901:SF14">
    <property type="entry name" value="MAGNESIUM-DEPENDENT PHOSPHATASE 1"/>
    <property type="match status" value="1"/>
</dbReference>
<dbReference type="SFLD" id="SFLDG01131">
    <property type="entry name" value="C1.5.2:_MDP_Like"/>
    <property type="match status" value="1"/>
</dbReference>
<dbReference type="SFLD" id="SFLDS00003">
    <property type="entry name" value="Haloacid_Dehalogenase"/>
    <property type="match status" value="1"/>
</dbReference>
<evidence type="ECO:0000313" key="2">
    <source>
        <dbReference type="Proteomes" id="UP001310594"/>
    </source>
</evidence>
<dbReference type="Proteomes" id="UP001310594">
    <property type="component" value="Unassembled WGS sequence"/>
</dbReference>
<dbReference type="InterPro" id="IPR023214">
    <property type="entry name" value="HAD_sf"/>
</dbReference>
<comment type="caution">
    <text evidence="1">The sequence shown here is derived from an EMBL/GenBank/DDBJ whole genome shotgun (WGS) entry which is preliminary data.</text>
</comment>
<dbReference type="InterPro" id="IPR010036">
    <property type="entry name" value="MDP_1_eu_arc"/>
</dbReference>
<dbReference type="Gene3D" id="3.40.50.1000">
    <property type="entry name" value="HAD superfamily/HAD-like"/>
    <property type="match status" value="1"/>
</dbReference>
<dbReference type="GO" id="GO:0003993">
    <property type="term" value="F:acid phosphatase activity"/>
    <property type="evidence" value="ECO:0007669"/>
    <property type="project" value="TreeGrafter"/>
</dbReference>
<evidence type="ECO:0008006" key="3">
    <source>
        <dbReference type="Google" id="ProtNLM"/>
    </source>
</evidence>
<dbReference type="PANTHER" id="PTHR17901">
    <property type="entry name" value="MAGNESIUM-DEPENDENT PHOSPHATASE 1 MDP1"/>
    <property type="match status" value="1"/>
</dbReference>
<dbReference type="SFLD" id="SFLDG01129">
    <property type="entry name" value="C1.5:_HAD__Beta-PGM__Phosphata"/>
    <property type="match status" value="1"/>
</dbReference>
<dbReference type="AlphaFoldDB" id="A0AAN7ZQ99"/>
<gene>
    <name evidence="1" type="ORF">LTR97_001104</name>
</gene>
<dbReference type="NCBIfam" id="TIGR01681">
    <property type="entry name" value="HAD-SF-IIIC"/>
    <property type="match status" value="1"/>
</dbReference>
<name>A0AAN7ZQ99_9PEZI</name>
<dbReference type="Pfam" id="PF12689">
    <property type="entry name" value="Acid_PPase"/>
    <property type="match status" value="1"/>
</dbReference>
<dbReference type="SUPFAM" id="SSF56784">
    <property type="entry name" value="HAD-like"/>
    <property type="match status" value="1"/>
</dbReference>
<accession>A0AAN7ZQ99</accession>
<sequence length="212" mass="23853">MTRRTQHPITASDDTATLPANAVPIPSTFTDGLPLPRLIVFDLDYTLWPAWCDTHVSPPLKPSKDGGLTIRDARGSSWGFYSDVASLLASIRQAGITIGAASRTHTPDIARDMLKMLTVPSTESDGPRTKSIDMFEYMEIYPGTKTTHFQHLHKKTGIAYEEMLFFDDESRNKNVETLGVVMQLVRDGVTRPEVDWGVELWRKRNSRTKMEE</sequence>
<dbReference type="InterPro" id="IPR010033">
    <property type="entry name" value="HAD_SF_ppase_IIIC"/>
</dbReference>